<dbReference type="GO" id="GO:0006952">
    <property type="term" value="P:defense response"/>
    <property type="evidence" value="ECO:0007669"/>
    <property type="project" value="UniProtKB-ARBA"/>
</dbReference>
<keyword evidence="4" id="KW-0433">Leucine-rich repeat</keyword>
<evidence type="ECO:0000256" key="3">
    <source>
        <dbReference type="ARBA" id="ARBA00022475"/>
    </source>
</evidence>
<comment type="similarity">
    <text evidence="2">Belongs to the RLP family.</text>
</comment>
<dbReference type="FunFam" id="3.80.10.10:FF:000213">
    <property type="entry name" value="Tyrosine-sulfated glycopeptide receptor 1"/>
    <property type="match status" value="1"/>
</dbReference>
<name>A0AAE2C385_9LAMI</name>
<dbReference type="InterPro" id="IPR001611">
    <property type="entry name" value="Leu-rich_rpt"/>
</dbReference>
<feature type="transmembrane region" description="Helical" evidence="11">
    <location>
        <begin position="373"/>
        <end position="395"/>
    </location>
</feature>
<comment type="subcellular location">
    <subcellularLocation>
        <location evidence="1">Cell membrane</location>
        <topology evidence="1">Single-pass type I membrane protein</topology>
    </subcellularLocation>
</comment>
<sequence length="417" mass="45090">MSKCFLASLETLGLRGNRLSGQLTEQLGEFESIQTLDLGNNSFTGPIPVSLGRLSSLTILRLDNNKLTGTFPLSFGQLSNLDVLVMENNMLEGEIPDCWMNQPSLQVINLGNNNLSGTIPGSMGLWEVLSLNLYDNALSGMIPYSLQNCTRLIKLDLSGNNLSFLHILDLADNEFSGGIPTCIDNLTAMSSESKLTNFSGETYYSYFMGVFMESALLATKGSEFQYDTILSLFSSIDLSNNQLSGQVPEELTSLAGLRSLNLSGNHLTGVIPSSIGKMGLLESLDLSRNGLSGEIPLSITHLNFLNYLNLSFNNLSGRIPVSTQLQSFSSSSFVGNELCGLPLPKNCTADGGNPGPDSSEGEDGSGSGPEINWFYVSVALGFIVGFWGSCGTLIFKKSWRVAYFRFVAEMWRKVSGS</sequence>
<evidence type="ECO:0000256" key="8">
    <source>
        <dbReference type="ARBA" id="ARBA00022989"/>
    </source>
</evidence>
<keyword evidence="7" id="KW-0677">Repeat</keyword>
<gene>
    <name evidence="12" type="ORF">Sango_0324400</name>
</gene>
<keyword evidence="6" id="KW-0732">Signal</keyword>
<evidence type="ECO:0000256" key="1">
    <source>
        <dbReference type="ARBA" id="ARBA00004251"/>
    </source>
</evidence>
<dbReference type="GO" id="GO:0005886">
    <property type="term" value="C:plasma membrane"/>
    <property type="evidence" value="ECO:0007669"/>
    <property type="project" value="UniProtKB-SubCell"/>
</dbReference>
<evidence type="ECO:0000256" key="9">
    <source>
        <dbReference type="ARBA" id="ARBA00023136"/>
    </source>
</evidence>
<dbReference type="FunFam" id="3.80.10.10:FF:000095">
    <property type="entry name" value="LRR receptor-like serine/threonine-protein kinase GSO1"/>
    <property type="match status" value="1"/>
</dbReference>
<dbReference type="PANTHER" id="PTHR48063">
    <property type="entry name" value="LRR RECEPTOR-LIKE KINASE"/>
    <property type="match status" value="1"/>
</dbReference>
<dbReference type="InterPro" id="IPR046956">
    <property type="entry name" value="RLP23-like"/>
</dbReference>
<dbReference type="Pfam" id="PF13855">
    <property type="entry name" value="LRR_8"/>
    <property type="match status" value="2"/>
</dbReference>
<keyword evidence="10" id="KW-0325">Glycoprotein</keyword>
<dbReference type="SMART" id="SM00369">
    <property type="entry name" value="LRR_TYP"/>
    <property type="match status" value="5"/>
</dbReference>
<evidence type="ECO:0000256" key="10">
    <source>
        <dbReference type="ARBA" id="ARBA00023180"/>
    </source>
</evidence>
<comment type="caution">
    <text evidence="12">The sequence shown here is derived from an EMBL/GenBank/DDBJ whole genome shotgun (WGS) entry which is preliminary data.</text>
</comment>
<evidence type="ECO:0000256" key="7">
    <source>
        <dbReference type="ARBA" id="ARBA00022737"/>
    </source>
</evidence>
<dbReference type="Pfam" id="PF00560">
    <property type="entry name" value="LRR_1"/>
    <property type="match status" value="4"/>
</dbReference>
<dbReference type="EMBL" id="JACGWL010000002">
    <property type="protein sequence ID" value="KAK4407434.1"/>
    <property type="molecule type" value="Genomic_DNA"/>
</dbReference>
<dbReference type="InterPro" id="IPR032675">
    <property type="entry name" value="LRR_dom_sf"/>
</dbReference>
<dbReference type="GO" id="GO:0051707">
    <property type="term" value="P:response to other organism"/>
    <property type="evidence" value="ECO:0007669"/>
    <property type="project" value="UniProtKB-ARBA"/>
</dbReference>
<evidence type="ECO:0000256" key="4">
    <source>
        <dbReference type="ARBA" id="ARBA00022614"/>
    </source>
</evidence>
<evidence type="ECO:0000256" key="2">
    <source>
        <dbReference type="ARBA" id="ARBA00009592"/>
    </source>
</evidence>
<keyword evidence="3" id="KW-1003">Cell membrane</keyword>
<reference evidence="12" key="1">
    <citation type="submission" date="2020-06" db="EMBL/GenBank/DDBJ databases">
        <authorList>
            <person name="Li T."/>
            <person name="Hu X."/>
            <person name="Zhang T."/>
            <person name="Song X."/>
            <person name="Zhang H."/>
            <person name="Dai N."/>
            <person name="Sheng W."/>
            <person name="Hou X."/>
            <person name="Wei L."/>
        </authorList>
    </citation>
    <scope>NUCLEOTIDE SEQUENCE</scope>
    <source>
        <strain evidence="12">K16</strain>
        <tissue evidence="12">Leaf</tissue>
    </source>
</reference>
<evidence type="ECO:0000313" key="13">
    <source>
        <dbReference type="Proteomes" id="UP001289374"/>
    </source>
</evidence>
<organism evidence="12 13">
    <name type="scientific">Sesamum angolense</name>
    <dbReference type="NCBI Taxonomy" id="2727404"/>
    <lineage>
        <taxon>Eukaryota</taxon>
        <taxon>Viridiplantae</taxon>
        <taxon>Streptophyta</taxon>
        <taxon>Embryophyta</taxon>
        <taxon>Tracheophyta</taxon>
        <taxon>Spermatophyta</taxon>
        <taxon>Magnoliopsida</taxon>
        <taxon>eudicotyledons</taxon>
        <taxon>Gunneridae</taxon>
        <taxon>Pentapetalae</taxon>
        <taxon>asterids</taxon>
        <taxon>lamiids</taxon>
        <taxon>Lamiales</taxon>
        <taxon>Pedaliaceae</taxon>
        <taxon>Sesamum</taxon>
    </lineage>
</organism>
<evidence type="ECO:0000256" key="11">
    <source>
        <dbReference type="SAM" id="Phobius"/>
    </source>
</evidence>
<keyword evidence="9 11" id="KW-0472">Membrane</keyword>
<reference evidence="12" key="2">
    <citation type="journal article" date="2024" name="Plant">
        <title>Genomic evolution and insights into agronomic trait innovations of Sesamum species.</title>
        <authorList>
            <person name="Miao H."/>
            <person name="Wang L."/>
            <person name="Qu L."/>
            <person name="Liu H."/>
            <person name="Sun Y."/>
            <person name="Le M."/>
            <person name="Wang Q."/>
            <person name="Wei S."/>
            <person name="Zheng Y."/>
            <person name="Lin W."/>
            <person name="Duan Y."/>
            <person name="Cao H."/>
            <person name="Xiong S."/>
            <person name="Wang X."/>
            <person name="Wei L."/>
            <person name="Li C."/>
            <person name="Ma Q."/>
            <person name="Ju M."/>
            <person name="Zhao R."/>
            <person name="Li G."/>
            <person name="Mu C."/>
            <person name="Tian Q."/>
            <person name="Mei H."/>
            <person name="Zhang T."/>
            <person name="Gao T."/>
            <person name="Zhang H."/>
        </authorList>
    </citation>
    <scope>NUCLEOTIDE SEQUENCE</scope>
    <source>
        <strain evidence="12">K16</strain>
    </source>
</reference>
<keyword evidence="5 11" id="KW-0812">Transmembrane</keyword>
<accession>A0AAE2C385</accession>
<keyword evidence="13" id="KW-1185">Reference proteome</keyword>
<evidence type="ECO:0000256" key="6">
    <source>
        <dbReference type="ARBA" id="ARBA00022729"/>
    </source>
</evidence>
<protein>
    <submittedName>
        <fullName evidence="12">Uncharacterized protein</fullName>
    </submittedName>
</protein>
<dbReference type="AlphaFoldDB" id="A0AAE2C385"/>
<dbReference type="PANTHER" id="PTHR48063:SF98">
    <property type="entry name" value="LRR RECEPTOR-LIKE SERINE_THREONINE-PROTEIN KINASE FLS2"/>
    <property type="match status" value="1"/>
</dbReference>
<keyword evidence="8 11" id="KW-1133">Transmembrane helix</keyword>
<proteinExistence type="inferred from homology"/>
<dbReference type="Gene3D" id="3.80.10.10">
    <property type="entry name" value="Ribonuclease Inhibitor"/>
    <property type="match status" value="2"/>
</dbReference>
<evidence type="ECO:0000313" key="12">
    <source>
        <dbReference type="EMBL" id="KAK4407434.1"/>
    </source>
</evidence>
<dbReference type="SUPFAM" id="SSF52047">
    <property type="entry name" value="RNI-like"/>
    <property type="match status" value="1"/>
</dbReference>
<dbReference type="InterPro" id="IPR003591">
    <property type="entry name" value="Leu-rich_rpt_typical-subtyp"/>
</dbReference>
<evidence type="ECO:0000256" key="5">
    <source>
        <dbReference type="ARBA" id="ARBA00022692"/>
    </source>
</evidence>
<dbReference type="Proteomes" id="UP001289374">
    <property type="component" value="Unassembled WGS sequence"/>
</dbReference>